<accession>A0A4R4KL20</accession>
<proteinExistence type="predicted"/>
<organism evidence="3 4">
    <name type="scientific">Arundinibacter roseus</name>
    <dbReference type="NCBI Taxonomy" id="2070510"/>
    <lineage>
        <taxon>Bacteria</taxon>
        <taxon>Pseudomonadati</taxon>
        <taxon>Bacteroidota</taxon>
        <taxon>Cytophagia</taxon>
        <taxon>Cytophagales</taxon>
        <taxon>Spirosomataceae</taxon>
        <taxon>Arundinibacter</taxon>
    </lineage>
</organism>
<feature type="chain" id="PRO_5020365419" evidence="1">
    <location>
        <begin position="30"/>
        <end position="308"/>
    </location>
</feature>
<dbReference type="Gene3D" id="3.20.20.150">
    <property type="entry name" value="Divalent-metal-dependent TIM barrel enzymes"/>
    <property type="match status" value="1"/>
</dbReference>
<dbReference type="SUPFAM" id="SSF51658">
    <property type="entry name" value="Xylose isomerase-like"/>
    <property type="match status" value="1"/>
</dbReference>
<dbReference type="InterPro" id="IPR013022">
    <property type="entry name" value="Xyl_isomerase-like_TIM-brl"/>
</dbReference>
<keyword evidence="1" id="KW-0732">Signal</keyword>
<evidence type="ECO:0000259" key="2">
    <source>
        <dbReference type="Pfam" id="PF01261"/>
    </source>
</evidence>
<dbReference type="Proteomes" id="UP000295706">
    <property type="component" value="Unassembled WGS sequence"/>
</dbReference>
<dbReference type="AlphaFoldDB" id="A0A4R4KL20"/>
<dbReference type="PANTHER" id="PTHR12110">
    <property type="entry name" value="HYDROXYPYRUVATE ISOMERASE"/>
    <property type="match status" value="1"/>
</dbReference>
<dbReference type="InterPro" id="IPR036237">
    <property type="entry name" value="Xyl_isomerase-like_sf"/>
</dbReference>
<keyword evidence="3" id="KW-0413">Isomerase</keyword>
<reference evidence="3 4" key="1">
    <citation type="submission" date="2019-02" db="EMBL/GenBank/DDBJ databases">
        <title>Arundinibacter roseus gen. nov., sp. nov., a new member of the family Cytophagaceae.</title>
        <authorList>
            <person name="Szuroczki S."/>
            <person name="Khayer B."/>
            <person name="Sproer C."/>
            <person name="Toumi M."/>
            <person name="Szabo A."/>
            <person name="Felfoldi T."/>
            <person name="Schumann P."/>
            <person name="Toth E."/>
        </authorList>
    </citation>
    <scope>NUCLEOTIDE SEQUENCE [LARGE SCALE GENOMIC DNA]</scope>
    <source>
        <strain evidence="3 4">DMA-k-7a</strain>
    </source>
</reference>
<gene>
    <name evidence="3" type="ORF">EZE20_05370</name>
</gene>
<dbReference type="EMBL" id="SMJU01000003">
    <property type="protein sequence ID" value="TDB67379.1"/>
    <property type="molecule type" value="Genomic_DNA"/>
</dbReference>
<dbReference type="OrthoDB" id="9798407at2"/>
<feature type="signal peptide" evidence="1">
    <location>
        <begin position="1"/>
        <end position="29"/>
    </location>
</feature>
<name>A0A4R4KL20_9BACT</name>
<sequence>MESNQLNRRNFLSILPAIPLASVVTPAPAAFSIACNDYNWITFYKRENKVWGGEHLEQNIADVAKTGIKAFEPNLANRAMAENYVAALKKHKIAMPSIYVGSVLHEAEAIGKSIVTILEIADVVKKYGTKIVVTNPNPIKWGAPELKNDAQLALQAAAMERLGAKLRKKGLTLAYHTHDVELKAGAREFHHILLNTSPQNVSFCFDVHWVYRGTENSQAAVFDVLKLYGKRVVELHIRQSVNGIWAETFTAEGDIDYDRLVQELSSMKIRPHVVIEQCLETKSPNTLNAVEAHTQDLAVVEKTFKALL</sequence>
<dbReference type="RefSeq" id="WP_132115302.1">
    <property type="nucleotide sequence ID" value="NZ_SMJU01000003.1"/>
</dbReference>
<evidence type="ECO:0000313" key="4">
    <source>
        <dbReference type="Proteomes" id="UP000295706"/>
    </source>
</evidence>
<evidence type="ECO:0000313" key="3">
    <source>
        <dbReference type="EMBL" id="TDB67379.1"/>
    </source>
</evidence>
<comment type="caution">
    <text evidence="3">The sequence shown here is derived from an EMBL/GenBank/DDBJ whole genome shotgun (WGS) entry which is preliminary data.</text>
</comment>
<dbReference type="InterPro" id="IPR050312">
    <property type="entry name" value="IolE/XylAMocC-like"/>
</dbReference>
<feature type="domain" description="Xylose isomerase-like TIM barrel" evidence="2">
    <location>
        <begin position="61"/>
        <end position="284"/>
    </location>
</feature>
<dbReference type="GO" id="GO:0016853">
    <property type="term" value="F:isomerase activity"/>
    <property type="evidence" value="ECO:0007669"/>
    <property type="project" value="UniProtKB-KW"/>
</dbReference>
<dbReference type="Pfam" id="PF01261">
    <property type="entry name" value="AP_endonuc_2"/>
    <property type="match status" value="1"/>
</dbReference>
<dbReference type="PANTHER" id="PTHR12110:SF41">
    <property type="entry name" value="INOSOSE DEHYDRATASE"/>
    <property type="match status" value="1"/>
</dbReference>
<protein>
    <submittedName>
        <fullName evidence="3">Sugar phosphate isomerase/epimerase</fullName>
    </submittedName>
</protein>
<evidence type="ECO:0000256" key="1">
    <source>
        <dbReference type="SAM" id="SignalP"/>
    </source>
</evidence>
<keyword evidence="4" id="KW-1185">Reference proteome</keyword>